<protein>
    <submittedName>
        <fullName evidence="2">GNAT family N-acetyltransferase</fullName>
    </submittedName>
</protein>
<dbReference type="RefSeq" id="WP_382357691.1">
    <property type="nucleotide sequence ID" value="NZ_JBHTGR010000005.1"/>
</dbReference>
<dbReference type="PROSITE" id="PS51186">
    <property type="entry name" value="GNAT"/>
    <property type="match status" value="1"/>
</dbReference>
<proteinExistence type="predicted"/>
<sequence>MIKDIRLLSSNDFSYFDAMETGMDSDYISSIFADLTTGDNRLYGLFLDGRMIVLCGYSIYAKHYAMLGRLRSDQRFSGNGYATELVTYVLKEAQKLSGIRWIGANTEEDNVPARRLLKRLNLAPYLPLYGATAEDTTVLESGSHSWQPITRLARKREWIDKLYIQTGAIFPYECFYPFPASDDLFSNDILNQWSFYENDDRTRFVITKYDRKKYHLLHVVYPWRDVTSQPGLWETIRHDYVKLKQHTNETAYIWIDLTKDNIQTLPDNHPFQLSAPWILHGMPVT</sequence>
<accession>A0ABW2UT52</accession>
<feature type="domain" description="N-acetyltransferase" evidence="1">
    <location>
        <begin position="3"/>
        <end position="157"/>
    </location>
</feature>
<dbReference type="Proteomes" id="UP001596620">
    <property type="component" value="Unassembled WGS sequence"/>
</dbReference>
<dbReference type="Pfam" id="PF00583">
    <property type="entry name" value="Acetyltransf_1"/>
    <property type="match status" value="1"/>
</dbReference>
<dbReference type="InterPro" id="IPR016181">
    <property type="entry name" value="Acyl_CoA_acyltransferase"/>
</dbReference>
<reference evidence="3" key="1">
    <citation type="journal article" date="2019" name="Int. J. Syst. Evol. Microbiol.">
        <title>The Global Catalogue of Microorganisms (GCM) 10K type strain sequencing project: providing services to taxonomists for standard genome sequencing and annotation.</title>
        <authorList>
            <consortium name="The Broad Institute Genomics Platform"/>
            <consortium name="The Broad Institute Genome Sequencing Center for Infectious Disease"/>
            <person name="Wu L."/>
            <person name="Ma J."/>
        </authorList>
    </citation>
    <scope>NUCLEOTIDE SEQUENCE [LARGE SCALE GENOMIC DNA]</scope>
    <source>
        <strain evidence="3">JCM 30234</strain>
    </source>
</reference>
<evidence type="ECO:0000259" key="1">
    <source>
        <dbReference type="PROSITE" id="PS51186"/>
    </source>
</evidence>
<dbReference type="SUPFAM" id="SSF55729">
    <property type="entry name" value="Acyl-CoA N-acyltransferases (Nat)"/>
    <property type="match status" value="1"/>
</dbReference>
<evidence type="ECO:0000313" key="3">
    <source>
        <dbReference type="Proteomes" id="UP001596620"/>
    </source>
</evidence>
<keyword evidence="3" id="KW-1185">Reference proteome</keyword>
<name>A0ABW2UT52_9BACI</name>
<evidence type="ECO:0000313" key="2">
    <source>
        <dbReference type="EMBL" id="MFC7746208.1"/>
    </source>
</evidence>
<dbReference type="InterPro" id="IPR000182">
    <property type="entry name" value="GNAT_dom"/>
</dbReference>
<organism evidence="2 3">
    <name type="scientific">Lentibacillus kimchii</name>
    <dbReference type="NCBI Taxonomy" id="1542911"/>
    <lineage>
        <taxon>Bacteria</taxon>
        <taxon>Bacillati</taxon>
        <taxon>Bacillota</taxon>
        <taxon>Bacilli</taxon>
        <taxon>Bacillales</taxon>
        <taxon>Bacillaceae</taxon>
        <taxon>Lentibacillus</taxon>
    </lineage>
</organism>
<comment type="caution">
    <text evidence="2">The sequence shown here is derived from an EMBL/GenBank/DDBJ whole genome shotgun (WGS) entry which is preliminary data.</text>
</comment>
<gene>
    <name evidence="2" type="ORF">ACFQU8_03000</name>
</gene>
<dbReference type="Gene3D" id="3.40.630.30">
    <property type="match status" value="1"/>
</dbReference>
<dbReference type="EMBL" id="JBHTGR010000005">
    <property type="protein sequence ID" value="MFC7746208.1"/>
    <property type="molecule type" value="Genomic_DNA"/>
</dbReference>